<evidence type="ECO:0000313" key="1">
    <source>
        <dbReference type="EMBL" id="MXP48438.1"/>
    </source>
</evidence>
<sequence>MTETANTQPTSPERLVYRQRDLQELLGLSRNAIERLIAEHGLSPPIQLGPRSKGWLASEVHDWLDKRKAEREQRERPERPCA</sequence>
<comment type="caution">
    <text evidence="1">The sequence shown here is derived from an EMBL/GenBank/DDBJ whole genome shotgun (WGS) entry which is preliminary data.</text>
</comment>
<dbReference type="AlphaFoldDB" id="A0A6I4V482"/>
<dbReference type="Proteomes" id="UP000471435">
    <property type="component" value="Unassembled WGS sequence"/>
</dbReference>
<dbReference type="Pfam" id="PF05930">
    <property type="entry name" value="Phage_AlpA"/>
    <property type="match status" value="1"/>
</dbReference>
<dbReference type="OrthoDB" id="1525365at2"/>
<keyword evidence="2" id="KW-1185">Reference proteome</keyword>
<organism evidence="1 2">
    <name type="scientific">Pontixanthobacter luteolus</name>
    <dbReference type="NCBI Taxonomy" id="295089"/>
    <lineage>
        <taxon>Bacteria</taxon>
        <taxon>Pseudomonadati</taxon>
        <taxon>Pseudomonadota</taxon>
        <taxon>Alphaproteobacteria</taxon>
        <taxon>Sphingomonadales</taxon>
        <taxon>Erythrobacteraceae</taxon>
        <taxon>Pontixanthobacter</taxon>
    </lineage>
</organism>
<evidence type="ECO:0000313" key="2">
    <source>
        <dbReference type="Proteomes" id="UP000471435"/>
    </source>
</evidence>
<proteinExistence type="predicted"/>
<dbReference type="InterPro" id="IPR010260">
    <property type="entry name" value="AlpA"/>
</dbReference>
<protein>
    <submittedName>
        <fullName evidence="1">AlpA family phage regulatory protein</fullName>
    </submittedName>
</protein>
<dbReference type="Gene3D" id="1.10.238.160">
    <property type="match status" value="1"/>
</dbReference>
<dbReference type="EMBL" id="WTYP01000002">
    <property type="protein sequence ID" value="MXP48438.1"/>
    <property type="molecule type" value="Genomic_DNA"/>
</dbReference>
<name>A0A6I4V482_9SPHN</name>
<reference evidence="1 2" key="1">
    <citation type="submission" date="2019-12" db="EMBL/GenBank/DDBJ databases">
        <title>Genomic-based taxomic classification of the family Erythrobacteraceae.</title>
        <authorList>
            <person name="Xu L."/>
        </authorList>
    </citation>
    <scope>NUCLEOTIDE SEQUENCE [LARGE SCALE GENOMIC DNA]</scope>
    <source>
        <strain evidence="1 2">SW-109</strain>
    </source>
</reference>
<gene>
    <name evidence="1" type="ORF">GRI43_13675</name>
</gene>
<accession>A0A6I4V482</accession>